<dbReference type="SUPFAM" id="SSF52540">
    <property type="entry name" value="P-loop containing nucleoside triphosphate hydrolases"/>
    <property type="match status" value="1"/>
</dbReference>
<dbReference type="OrthoDB" id="5983684at2759"/>
<gene>
    <name evidence="1" type="ORF">PACLA_8A052652</name>
</gene>
<evidence type="ECO:0000313" key="2">
    <source>
        <dbReference type="Proteomes" id="UP001152795"/>
    </source>
</evidence>
<name>A0A6S7L632_PARCT</name>
<dbReference type="InterPro" id="IPR051055">
    <property type="entry name" value="PIF1_helicase"/>
</dbReference>
<sequence length="352" mass="40294">MPFEGVSIIAVGDLFQLQPVFDKWIFENSNKDYGPLALNVWQEYFEMYELTKIMRQKEDKQFAKLLNRLREGHHSQNDIEQLKTRILQPDCSNLNVTLLFTTNKSVAAHNNKTFTCCNDDKAEIEAVDIVVGDISDDKKQQIKQRISSDSTKTMGLHSVLSVATSAKYDLTTNVSVNDGMTNGSECIICKTDYRVLNSKQNILRTKSELILCARDTDEEYSIDGFDLFRNDHIHLENNVRTTYGTITYLKSTLAYLVPPFSYNYNNMEISVTVVNEPVPNLHIVGIYRSRSKVKLHKLIEALDYLHMTLLVNKPTILLGDFNIDLLKPSSERKALMQNMIECRGYSQLNLKT</sequence>
<keyword evidence="2" id="KW-1185">Reference proteome</keyword>
<dbReference type="Gene3D" id="3.60.10.10">
    <property type="entry name" value="Endonuclease/exonuclease/phosphatase"/>
    <property type="match status" value="1"/>
</dbReference>
<dbReference type="Gene3D" id="3.40.50.300">
    <property type="entry name" value="P-loop containing nucleotide triphosphate hydrolases"/>
    <property type="match status" value="1"/>
</dbReference>
<accession>A0A6S7L632</accession>
<comment type="caution">
    <text evidence="1">The sequence shown here is derived from an EMBL/GenBank/DDBJ whole genome shotgun (WGS) entry which is preliminary data.</text>
</comment>
<dbReference type="AlphaFoldDB" id="A0A6S7L632"/>
<evidence type="ECO:0000313" key="1">
    <source>
        <dbReference type="EMBL" id="CAB4033542.1"/>
    </source>
</evidence>
<dbReference type="InterPro" id="IPR027417">
    <property type="entry name" value="P-loop_NTPase"/>
</dbReference>
<dbReference type="PANTHER" id="PTHR47642">
    <property type="entry name" value="ATP-DEPENDENT DNA HELICASE"/>
    <property type="match status" value="1"/>
</dbReference>
<dbReference type="PANTHER" id="PTHR47642:SF8">
    <property type="entry name" value="ATP-DEPENDENT DNA HELICASE"/>
    <property type="match status" value="1"/>
</dbReference>
<dbReference type="InterPro" id="IPR036691">
    <property type="entry name" value="Endo/exonu/phosph_ase_sf"/>
</dbReference>
<organism evidence="1 2">
    <name type="scientific">Paramuricea clavata</name>
    <name type="common">Red gorgonian</name>
    <name type="synonym">Violescent sea-whip</name>
    <dbReference type="NCBI Taxonomy" id="317549"/>
    <lineage>
        <taxon>Eukaryota</taxon>
        <taxon>Metazoa</taxon>
        <taxon>Cnidaria</taxon>
        <taxon>Anthozoa</taxon>
        <taxon>Octocorallia</taxon>
        <taxon>Malacalcyonacea</taxon>
        <taxon>Plexauridae</taxon>
        <taxon>Paramuricea</taxon>
    </lineage>
</organism>
<proteinExistence type="predicted"/>
<reference evidence="1" key="1">
    <citation type="submission" date="2020-04" db="EMBL/GenBank/DDBJ databases">
        <authorList>
            <person name="Alioto T."/>
            <person name="Alioto T."/>
            <person name="Gomez Garrido J."/>
        </authorList>
    </citation>
    <scope>NUCLEOTIDE SEQUENCE</scope>
    <source>
        <strain evidence="1">A484AB</strain>
    </source>
</reference>
<dbReference type="SUPFAM" id="SSF56219">
    <property type="entry name" value="DNase I-like"/>
    <property type="match status" value="1"/>
</dbReference>
<protein>
    <submittedName>
        <fullName evidence="1">Uncharacterized protein</fullName>
    </submittedName>
</protein>
<dbReference type="EMBL" id="CACRXK020019347">
    <property type="protein sequence ID" value="CAB4033542.1"/>
    <property type="molecule type" value="Genomic_DNA"/>
</dbReference>
<dbReference type="Proteomes" id="UP001152795">
    <property type="component" value="Unassembled WGS sequence"/>
</dbReference>